<evidence type="ECO:0000313" key="10">
    <source>
        <dbReference type="EMBL" id="PSR72955.1"/>
    </source>
</evidence>
<proteinExistence type="inferred from homology"/>
<evidence type="ECO:0000313" key="11">
    <source>
        <dbReference type="Proteomes" id="UP000186601"/>
    </source>
</evidence>
<keyword evidence="7" id="KW-0175">Coiled coil</keyword>
<dbReference type="InterPro" id="IPR007240">
    <property type="entry name" value="Atg17"/>
</dbReference>
<feature type="coiled-coil region" evidence="7">
    <location>
        <begin position="69"/>
        <end position="96"/>
    </location>
</feature>
<feature type="region of interest" description="Disordered" evidence="8">
    <location>
        <begin position="114"/>
        <end position="173"/>
    </location>
</feature>
<evidence type="ECO:0000256" key="6">
    <source>
        <dbReference type="RuleBase" id="RU368080"/>
    </source>
</evidence>
<dbReference type="EMBL" id="MLYV02001124">
    <property type="protein sequence ID" value="PSR72955.1"/>
    <property type="molecule type" value="Genomic_DNA"/>
</dbReference>
<feature type="domain" description="Autophagy protein ATG17-like" evidence="9">
    <location>
        <begin position="27"/>
        <end position="438"/>
    </location>
</feature>
<keyword evidence="5" id="KW-0472">Membrane</keyword>
<gene>
    <name evidence="10" type="ORF">PHLCEN_2v11192</name>
</gene>
<dbReference type="InterPro" id="IPR045326">
    <property type="entry name" value="ATG17-like_dom"/>
</dbReference>
<dbReference type="GO" id="GO:0060090">
    <property type="term" value="F:molecular adaptor activity"/>
    <property type="evidence" value="ECO:0007669"/>
    <property type="project" value="TreeGrafter"/>
</dbReference>
<evidence type="ECO:0000256" key="1">
    <source>
        <dbReference type="ARBA" id="ARBA00006259"/>
    </source>
</evidence>
<feature type="coiled-coil region" evidence="7">
    <location>
        <begin position="402"/>
        <end position="433"/>
    </location>
</feature>
<dbReference type="OrthoDB" id="1937984at2759"/>
<keyword evidence="4 6" id="KW-0072">Autophagy</keyword>
<feature type="compositionally biased region" description="Polar residues" evidence="8">
    <location>
        <begin position="121"/>
        <end position="133"/>
    </location>
</feature>
<evidence type="ECO:0000256" key="3">
    <source>
        <dbReference type="ARBA" id="ARBA00022490"/>
    </source>
</evidence>
<dbReference type="GO" id="GO:0000045">
    <property type="term" value="P:autophagosome assembly"/>
    <property type="evidence" value="ECO:0007669"/>
    <property type="project" value="TreeGrafter"/>
</dbReference>
<organism evidence="10 11">
    <name type="scientific">Hermanssonia centrifuga</name>
    <dbReference type="NCBI Taxonomy" id="98765"/>
    <lineage>
        <taxon>Eukaryota</taxon>
        <taxon>Fungi</taxon>
        <taxon>Dikarya</taxon>
        <taxon>Basidiomycota</taxon>
        <taxon>Agaricomycotina</taxon>
        <taxon>Agaricomycetes</taxon>
        <taxon>Polyporales</taxon>
        <taxon>Meruliaceae</taxon>
        <taxon>Hermanssonia</taxon>
    </lineage>
</organism>
<protein>
    <recommendedName>
        <fullName evidence="2 6">Autophagy-related protein 17</fullName>
    </recommendedName>
</protein>
<dbReference type="GO" id="GO:1990316">
    <property type="term" value="C:Atg1/ULK1 kinase complex"/>
    <property type="evidence" value="ECO:0007669"/>
    <property type="project" value="TreeGrafter"/>
</dbReference>
<dbReference type="AlphaFoldDB" id="A0A2R6NKQ0"/>
<keyword evidence="11" id="KW-1185">Reference proteome</keyword>
<keyword evidence="3 6" id="KW-0963">Cytoplasm</keyword>
<comment type="subcellular location">
    <subcellularLocation>
        <location evidence="6">Cytoplasm</location>
    </subcellularLocation>
    <subcellularLocation>
        <location evidence="6">Preautophagosomal structure membrane</location>
        <topology evidence="6">Peripheral membrane protein</topology>
    </subcellularLocation>
</comment>
<evidence type="ECO:0000256" key="7">
    <source>
        <dbReference type="SAM" id="Coils"/>
    </source>
</evidence>
<dbReference type="Pfam" id="PF04108">
    <property type="entry name" value="ATG17_like"/>
    <property type="match status" value="1"/>
</dbReference>
<dbReference type="PANTHER" id="PTHR28005">
    <property type="entry name" value="AUTOPHAGY-RELATED PROTEIN 17"/>
    <property type="match status" value="1"/>
</dbReference>
<comment type="caution">
    <text evidence="10">The sequence shown here is derived from an EMBL/GenBank/DDBJ whole genome shotgun (WGS) entry which is preliminary data.</text>
</comment>
<evidence type="ECO:0000256" key="8">
    <source>
        <dbReference type="SAM" id="MobiDB-lite"/>
    </source>
</evidence>
<dbReference type="GO" id="GO:0034045">
    <property type="term" value="C:phagophore assembly site membrane"/>
    <property type="evidence" value="ECO:0007669"/>
    <property type="project" value="UniProtKB-SubCell"/>
</dbReference>
<evidence type="ECO:0000259" key="9">
    <source>
        <dbReference type="Pfam" id="PF04108"/>
    </source>
</evidence>
<dbReference type="STRING" id="98765.A0A2R6NKQ0"/>
<dbReference type="GO" id="GO:0000422">
    <property type="term" value="P:autophagy of mitochondrion"/>
    <property type="evidence" value="ECO:0007669"/>
    <property type="project" value="TreeGrafter"/>
</dbReference>
<comment type="similarity">
    <text evidence="1 6">Belongs to the ATG17 family.</text>
</comment>
<dbReference type="GO" id="GO:0030295">
    <property type="term" value="F:protein kinase activator activity"/>
    <property type="evidence" value="ECO:0007669"/>
    <property type="project" value="TreeGrafter"/>
</dbReference>
<evidence type="ECO:0000256" key="5">
    <source>
        <dbReference type="ARBA" id="ARBA00023136"/>
    </source>
</evidence>
<accession>A0A2R6NKQ0</accession>
<comment type="function">
    <text evidence="6">Autophagy-specific protein that functions in response to autophagy-inducing signals as a scaffold to recruit other ATG proteins to organize preautophagosomal structure (PAS) formation. Modulates the timing and magnitude of the autophagy response, such as the size of the sequestering vesicles. Plays particularly a role in pexophagy and nucleophagy.</text>
</comment>
<dbReference type="GO" id="GO:0034727">
    <property type="term" value="P:piecemeal microautophagy of the nucleus"/>
    <property type="evidence" value="ECO:0007669"/>
    <property type="project" value="TreeGrafter"/>
</dbReference>
<dbReference type="PANTHER" id="PTHR28005:SF1">
    <property type="entry name" value="AUTOPHAGY-RELATED PROTEIN 17"/>
    <property type="match status" value="1"/>
</dbReference>
<name>A0A2R6NKQ0_9APHY</name>
<sequence>MTSPPTSTFGSEQPHLVSLVLKSKKALQHGELLCSRARTRSVESAQAAVDVLALDAKVRWMTDAVLEQLKLAASVAKSLEQKRMQLESQAKEWDATRTQRVSTLDSVLESLGSQVVPPDFHSTSPDSSLFGSQHDSDNEDETRRAPLDPPASQSPTDTLRDVMRNGTKRICQPRNNDRSIWKTLRDFADERAIEDVLDAMESDRNTLDDILARISEYPELLQGTITNIRNSLPTDITLPPMDSIFTSQEAVSTDMANHLSGLTSHYDQMAQALHDSEAGEEFGEDDIQAMNRDTEELPAIVDDLEKNMESIEASHAQLLAANQIAQQQLDSHRSIMNDLDELGDIMSEMLEREQAVENECAEQLSLLHNALVTIEDLYHRYTSFHYSYCKLVIELGRRRRYREAANKVIQGMMAELEAMTEEENQRRVQFNAEHGEHLPEDVCLSIQNTPTRWEILPWNHEPVETLPDIDDDLLQQVGMF</sequence>
<evidence type="ECO:0000256" key="4">
    <source>
        <dbReference type="ARBA" id="ARBA00023006"/>
    </source>
</evidence>
<reference evidence="10 11" key="1">
    <citation type="submission" date="2018-02" db="EMBL/GenBank/DDBJ databases">
        <title>Genome sequence of the basidiomycete white-rot fungus Phlebia centrifuga.</title>
        <authorList>
            <person name="Granchi Z."/>
            <person name="Peng M."/>
            <person name="de Vries R.P."/>
            <person name="Hilden K."/>
            <person name="Makela M.R."/>
            <person name="Grigoriev I."/>
            <person name="Riley R."/>
        </authorList>
    </citation>
    <scope>NUCLEOTIDE SEQUENCE [LARGE SCALE GENOMIC DNA]</scope>
    <source>
        <strain evidence="10 11">FBCC195</strain>
    </source>
</reference>
<evidence type="ECO:0000256" key="2">
    <source>
        <dbReference type="ARBA" id="ARBA00013806"/>
    </source>
</evidence>
<dbReference type="Proteomes" id="UP000186601">
    <property type="component" value="Unassembled WGS sequence"/>
</dbReference>